<comment type="caution">
    <text evidence="10">The sequence shown here is derived from an EMBL/GenBank/DDBJ whole genome shotgun (WGS) entry which is preliminary data.</text>
</comment>
<dbReference type="FunFam" id="3.30.2350.10:FF:000006">
    <property type="entry name" value="Pseudouridine synthase"/>
    <property type="match status" value="1"/>
</dbReference>
<evidence type="ECO:0000256" key="3">
    <source>
        <dbReference type="ARBA" id="ARBA00023235"/>
    </source>
</evidence>
<proteinExistence type="inferred from homology"/>
<dbReference type="PROSITE" id="PS01129">
    <property type="entry name" value="PSI_RLU"/>
    <property type="match status" value="1"/>
</dbReference>
<sequence length="315" mass="33498">MDRGVSIIEATIAPAADGWRLDRALADAVPTVSRERLKVLIAAGQVQRAGILTRDPAKRATAGDVFTVAVPDPTPAHNEAQDIPLVVAYEDEHLIVVDKPAGLVVHPACGNLDGTLVNALLHHCGGSLSGIGGVARPGIVHRIDKDTSGLMVAAKTDRSHEGLAKQFAAHSIDRRYKAIVGGVPKPSAGSVDAPLGRSPQNRKKMAIVAGGKRAVTHYSTIERLHDAAMVECRLETGRTHQVRVHMASLGHALLGDPVYGRTKGSQRALLERLGFQRQALHAARLGFIHPVTGAALAFESQLPADMQELFTELHV</sequence>
<organism evidence="10 11">
    <name type="scientific">Sphingomonas jinjuensis</name>
    <dbReference type="NCBI Taxonomy" id="535907"/>
    <lineage>
        <taxon>Bacteria</taxon>
        <taxon>Pseudomonadati</taxon>
        <taxon>Pseudomonadota</taxon>
        <taxon>Alphaproteobacteria</taxon>
        <taxon>Sphingomonadales</taxon>
        <taxon>Sphingomonadaceae</taxon>
        <taxon>Sphingomonas</taxon>
    </lineage>
</organism>
<dbReference type="InterPro" id="IPR006145">
    <property type="entry name" value="PsdUridine_synth_RsuA/RluA"/>
</dbReference>
<dbReference type="EMBL" id="JACIEV010000002">
    <property type="protein sequence ID" value="MBB4152855.1"/>
    <property type="molecule type" value="Genomic_DNA"/>
</dbReference>
<feature type="domain" description="Pseudouridine synthase RsuA/RluA-like" evidence="9">
    <location>
        <begin position="93"/>
        <end position="248"/>
    </location>
</feature>
<dbReference type="InterPro" id="IPR050188">
    <property type="entry name" value="RluA_PseudoU_synthase"/>
</dbReference>
<evidence type="ECO:0000313" key="10">
    <source>
        <dbReference type="EMBL" id="MBB4152855.1"/>
    </source>
</evidence>
<dbReference type="SUPFAM" id="SSF55120">
    <property type="entry name" value="Pseudouridine synthase"/>
    <property type="match status" value="1"/>
</dbReference>
<comment type="function">
    <text evidence="5">Responsible for synthesis of pseudouridine from uracil at positions 1911, 1915 and 1917 in 23S ribosomal RNA.</text>
</comment>
<dbReference type="GO" id="GO:0003723">
    <property type="term" value="F:RNA binding"/>
    <property type="evidence" value="ECO:0007669"/>
    <property type="project" value="UniProtKB-KW"/>
</dbReference>
<dbReference type="SUPFAM" id="SSF55174">
    <property type="entry name" value="Alpha-L RNA-binding motif"/>
    <property type="match status" value="1"/>
</dbReference>
<accession>A0A840FHM6</accession>
<feature type="active site" evidence="6">
    <location>
        <position position="144"/>
    </location>
</feature>
<dbReference type="Proteomes" id="UP000529795">
    <property type="component" value="Unassembled WGS sequence"/>
</dbReference>
<dbReference type="InterPro" id="IPR006224">
    <property type="entry name" value="PsdUridine_synth_RluA-like_CS"/>
</dbReference>
<evidence type="ECO:0000256" key="4">
    <source>
        <dbReference type="ARBA" id="ARBA00036882"/>
    </source>
</evidence>
<dbReference type="AlphaFoldDB" id="A0A840FHM6"/>
<dbReference type="PANTHER" id="PTHR21600">
    <property type="entry name" value="MITOCHONDRIAL RNA PSEUDOURIDINE SYNTHASE"/>
    <property type="match status" value="1"/>
</dbReference>
<comment type="similarity">
    <text evidence="1 8">Belongs to the pseudouridine synthase RluA family.</text>
</comment>
<dbReference type="InterPro" id="IPR020103">
    <property type="entry name" value="PsdUridine_synth_cat_dom_sf"/>
</dbReference>
<evidence type="ECO:0000256" key="2">
    <source>
        <dbReference type="ARBA" id="ARBA00022884"/>
    </source>
</evidence>
<dbReference type="CDD" id="cd00165">
    <property type="entry name" value="S4"/>
    <property type="match status" value="1"/>
</dbReference>
<dbReference type="EC" id="5.4.99.-" evidence="8"/>
<dbReference type="GO" id="GO:0160140">
    <property type="term" value="F:23S rRNA pseudouridine(1911/1915/1917) synthase activity"/>
    <property type="evidence" value="ECO:0007669"/>
    <property type="project" value="UniProtKB-EC"/>
</dbReference>
<evidence type="ECO:0000256" key="7">
    <source>
        <dbReference type="PROSITE-ProRule" id="PRU00182"/>
    </source>
</evidence>
<evidence type="ECO:0000256" key="5">
    <source>
        <dbReference type="ARBA" id="ARBA00056072"/>
    </source>
</evidence>
<evidence type="ECO:0000313" key="11">
    <source>
        <dbReference type="Proteomes" id="UP000529795"/>
    </source>
</evidence>
<protein>
    <recommendedName>
        <fullName evidence="8">Pseudouridine synthase</fullName>
        <ecNumber evidence="8">5.4.99.-</ecNumber>
    </recommendedName>
</protein>
<dbReference type="PROSITE" id="PS50889">
    <property type="entry name" value="S4"/>
    <property type="match status" value="1"/>
</dbReference>
<dbReference type="PANTHER" id="PTHR21600:SF44">
    <property type="entry name" value="RIBOSOMAL LARGE SUBUNIT PSEUDOURIDINE SYNTHASE D"/>
    <property type="match status" value="1"/>
</dbReference>
<keyword evidence="11" id="KW-1185">Reference proteome</keyword>
<dbReference type="GO" id="GO:0000455">
    <property type="term" value="P:enzyme-directed rRNA pseudouridine synthesis"/>
    <property type="evidence" value="ECO:0007669"/>
    <property type="project" value="TreeGrafter"/>
</dbReference>
<dbReference type="Gene3D" id="3.10.290.10">
    <property type="entry name" value="RNA-binding S4 domain"/>
    <property type="match status" value="1"/>
</dbReference>
<dbReference type="RefSeq" id="WP_183982553.1">
    <property type="nucleotide sequence ID" value="NZ_JACIEV010000002.1"/>
</dbReference>
<comment type="catalytic activity">
    <reaction evidence="8">
        <text>a uridine in RNA = a pseudouridine in RNA</text>
        <dbReference type="Rhea" id="RHEA:48348"/>
        <dbReference type="Rhea" id="RHEA-COMP:12068"/>
        <dbReference type="Rhea" id="RHEA-COMP:12069"/>
        <dbReference type="ChEBI" id="CHEBI:65314"/>
        <dbReference type="ChEBI" id="CHEBI:65315"/>
    </reaction>
</comment>
<keyword evidence="2 7" id="KW-0694">RNA-binding</keyword>
<evidence type="ECO:0000256" key="8">
    <source>
        <dbReference type="RuleBase" id="RU362028"/>
    </source>
</evidence>
<name>A0A840FHM6_9SPHN</name>
<dbReference type="Gene3D" id="3.30.2350.10">
    <property type="entry name" value="Pseudouridine synthase"/>
    <property type="match status" value="1"/>
</dbReference>
<gene>
    <name evidence="10" type="ORF">GGQ80_000743</name>
</gene>
<dbReference type="Pfam" id="PF00849">
    <property type="entry name" value="PseudoU_synth_2"/>
    <property type="match status" value="1"/>
</dbReference>
<dbReference type="CDD" id="cd02869">
    <property type="entry name" value="PseudoU_synth_RluA_like"/>
    <property type="match status" value="1"/>
</dbReference>
<dbReference type="InterPro" id="IPR036986">
    <property type="entry name" value="S4_RNA-bd_sf"/>
</dbReference>
<dbReference type="InterPro" id="IPR006225">
    <property type="entry name" value="PsdUridine_synth_RluC/D"/>
</dbReference>
<evidence type="ECO:0000256" key="1">
    <source>
        <dbReference type="ARBA" id="ARBA00010876"/>
    </source>
</evidence>
<evidence type="ECO:0000256" key="6">
    <source>
        <dbReference type="PIRSR" id="PIRSR606225-1"/>
    </source>
</evidence>
<comment type="catalytic activity">
    <reaction evidence="4">
        <text>uridine(1911/1915/1917) in 23S rRNA = pseudouridine(1911/1915/1917) in 23S rRNA</text>
        <dbReference type="Rhea" id="RHEA:42524"/>
        <dbReference type="Rhea" id="RHEA-COMP:10097"/>
        <dbReference type="Rhea" id="RHEA-COMP:10098"/>
        <dbReference type="ChEBI" id="CHEBI:65314"/>
        <dbReference type="ChEBI" id="CHEBI:65315"/>
        <dbReference type="EC" id="5.4.99.23"/>
    </reaction>
</comment>
<evidence type="ECO:0000259" key="9">
    <source>
        <dbReference type="Pfam" id="PF00849"/>
    </source>
</evidence>
<keyword evidence="3 8" id="KW-0413">Isomerase</keyword>
<reference evidence="10 11" key="1">
    <citation type="submission" date="2020-08" db="EMBL/GenBank/DDBJ databases">
        <title>Genomic Encyclopedia of Type Strains, Phase IV (KMG-IV): sequencing the most valuable type-strain genomes for metagenomic binning, comparative biology and taxonomic classification.</title>
        <authorList>
            <person name="Goeker M."/>
        </authorList>
    </citation>
    <scope>NUCLEOTIDE SEQUENCE [LARGE SCALE GENOMIC DNA]</scope>
    <source>
        <strain evidence="10 11">YC6723</strain>
    </source>
</reference>
<dbReference type="NCBIfam" id="TIGR00005">
    <property type="entry name" value="rluA_subfam"/>
    <property type="match status" value="1"/>
</dbReference>